<sequence>MCKKVSMNHGGFGCDGGFACDECSNRNVCHTLGPFKAVDAACITPEPRPQPRPSVSSIIPFASGNPVELASVLNGLFTAVSIVGFGSSFENVALAGNDINFLNQLFTEAFVVPRAGNVTSIAASFTVTLEIALGDLKGTTVVNARIYRAPAGSNVFSPTNVTVDLNPPLSGAINVGKVVHNTSDTFAPLPVVAGDRLLMVFSITTTGTALDLASSVTGTASAGITID</sequence>
<gene>
    <name evidence="1" type="ORF">AB1300_17530</name>
</gene>
<dbReference type="RefSeq" id="WP_368637506.1">
    <property type="nucleotide sequence ID" value="NZ_JBFRHK010000012.1"/>
</dbReference>
<name>A0ABV3W193_9BACI</name>
<organism evidence="1 2">
    <name type="scientific">Lysinibacillus xylanilyticus</name>
    <dbReference type="NCBI Taxonomy" id="582475"/>
    <lineage>
        <taxon>Bacteria</taxon>
        <taxon>Bacillati</taxon>
        <taxon>Bacillota</taxon>
        <taxon>Bacilli</taxon>
        <taxon>Bacillales</taxon>
        <taxon>Bacillaceae</taxon>
        <taxon>Lysinibacillus</taxon>
    </lineage>
</organism>
<accession>A0ABV3W193</accession>
<dbReference type="Proteomes" id="UP001558534">
    <property type="component" value="Unassembled WGS sequence"/>
</dbReference>
<dbReference type="EMBL" id="JBFRHK010000012">
    <property type="protein sequence ID" value="MEX3746925.1"/>
    <property type="molecule type" value="Genomic_DNA"/>
</dbReference>
<proteinExistence type="predicted"/>
<evidence type="ECO:0000313" key="1">
    <source>
        <dbReference type="EMBL" id="MEX3746925.1"/>
    </source>
</evidence>
<keyword evidence="2" id="KW-1185">Reference proteome</keyword>
<dbReference type="NCBIfam" id="TIGR03721">
    <property type="entry name" value="exospore_TM"/>
    <property type="match status" value="1"/>
</dbReference>
<evidence type="ECO:0000313" key="2">
    <source>
        <dbReference type="Proteomes" id="UP001558534"/>
    </source>
</evidence>
<reference evidence="1 2" key="1">
    <citation type="submission" date="2024-07" db="EMBL/GenBank/DDBJ databases">
        <title>Characterization of a bacterium isolated from hydrolysated instant sea cucumber by whole-genome sequencing and metabolomics.</title>
        <authorList>
            <person name="Luo X."/>
            <person name="Zhang Z."/>
            <person name="Zheng Z."/>
            <person name="Zhang W."/>
            <person name="Ming T."/>
            <person name="Jiao L."/>
            <person name="Su X."/>
            <person name="Kong F."/>
            <person name="Xu J."/>
        </authorList>
    </citation>
    <scope>NUCLEOTIDE SEQUENCE [LARGE SCALE GENOMIC DNA]</scope>
    <source>
        <strain evidence="1 2">XL-2024</strain>
    </source>
</reference>
<comment type="caution">
    <text evidence="1">The sequence shown here is derived from an EMBL/GenBank/DDBJ whole genome shotgun (WGS) entry which is preliminary data.</text>
</comment>
<dbReference type="InterPro" id="IPR021210">
    <property type="entry name" value="Exosporium_BclB"/>
</dbReference>
<protein>
    <submittedName>
        <fullName evidence="1">Exosporium glycoprotein BclB-related protein</fullName>
    </submittedName>
</protein>